<evidence type="ECO:0000313" key="3">
    <source>
        <dbReference type="Proteomes" id="UP000266118"/>
    </source>
</evidence>
<dbReference type="RefSeq" id="WP_119986295.1">
    <property type="nucleotide sequence ID" value="NZ_CP032489.1"/>
</dbReference>
<dbReference type="OrthoDB" id="915634at2"/>
<proteinExistence type="predicted"/>
<dbReference type="Proteomes" id="UP000266118">
    <property type="component" value="Chromosome"/>
</dbReference>
<dbReference type="KEGG" id="ark:D6B99_06615"/>
<reference evidence="2 3" key="1">
    <citation type="submission" date="2018-09" db="EMBL/GenBank/DDBJ databases">
        <title>Arachidicoccus sp. nov., a bacterium isolated from soil.</title>
        <authorList>
            <person name="Weon H.-Y."/>
            <person name="Kwon S.-W."/>
            <person name="Lee S.A."/>
        </authorList>
    </citation>
    <scope>NUCLEOTIDE SEQUENCE [LARGE SCALE GENOMIC DNA]</scope>
    <source>
        <strain evidence="2 3">KIS59-12</strain>
    </source>
</reference>
<protein>
    <recommendedName>
        <fullName evidence="1">MobA/VirD2-like nuclease domain-containing protein</fullName>
    </recommendedName>
</protein>
<gene>
    <name evidence="2" type="ORF">D6B99_06615</name>
</gene>
<feature type="domain" description="MobA/VirD2-like nuclease" evidence="1">
    <location>
        <begin position="17"/>
        <end position="151"/>
    </location>
</feature>
<accession>A0A386HPE8</accession>
<dbReference type="Pfam" id="PF03432">
    <property type="entry name" value="Relaxase"/>
    <property type="match status" value="1"/>
</dbReference>
<dbReference type="InterPro" id="IPR005094">
    <property type="entry name" value="Endonuclease_MobA/VirD2"/>
</dbReference>
<evidence type="ECO:0000259" key="1">
    <source>
        <dbReference type="Pfam" id="PF03432"/>
    </source>
</evidence>
<organism evidence="2 3">
    <name type="scientific">Arachidicoccus soli</name>
    <dbReference type="NCBI Taxonomy" id="2341117"/>
    <lineage>
        <taxon>Bacteria</taxon>
        <taxon>Pseudomonadati</taxon>
        <taxon>Bacteroidota</taxon>
        <taxon>Chitinophagia</taxon>
        <taxon>Chitinophagales</taxon>
        <taxon>Chitinophagaceae</taxon>
        <taxon>Arachidicoccus</taxon>
    </lineage>
</organism>
<evidence type="ECO:0000313" key="2">
    <source>
        <dbReference type="EMBL" id="AYD47311.1"/>
    </source>
</evidence>
<sequence>MVAVIHIRRSLNQSLYYNENKVKENVALCLLVENYPMEMENLNTIQRLNFLKKRAALNERVKVNSIHISLNFHDKDQLNSELLKTIAKDYMQQIGFGNQPYLVYQHFDAAHPHLHIVTTCIQAGGKSIPLHNLGKIQSENARKNIEQTYHLIKASEAGKRQFNDLKPVDVLRVHYGKQPIKRAIQNVLDKVLPTFKYSNLFELNAILNQYNILADRGKETSFIYRNNGLHYCVLDDKGKRVGIPIKASSFYNKPTLKFLEERFVINEKDK</sequence>
<dbReference type="EMBL" id="CP032489">
    <property type="protein sequence ID" value="AYD47311.1"/>
    <property type="molecule type" value="Genomic_DNA"/>
</dbReference>
<dbReference type="AlphaFoldDB" id="A0A386HPE8"/>
<name>A0A386HPE8_9BACT</name>
<keyword evidence="3" id="KW-1185">Reference proteome</keyword>